<proteinExistence type="predicted"/>
<dbReference type="EMBL" id="OX465083">
    <property type="protein sequence ID" value="CAI9293539.1"/>
    <property type="molecule type" value="Genomic_DNA"/>
</dbReference>
<sequence>MHKWIDAPYECVRLTYISLEVPSEKEEIEDENQSPPSLEEEEDISETPSPQRQTSVDDVDHVFESPPHSRDVDTEVKDDGYQSPPNDDQQPPDFTGAPPSARIPPSVILHCLRVLQH</sequence>
<reference evidence="2" key="1">
    <citation type="submission" date="2023-04" db="EMBL/GenBank/DDBJ databases">
        <authorList>
            <person name="Vijverberg K."/>
            <person name="Xiong W."/>
            <person name="Schranz E."/>
        </authorList>
    </citation>
    <scope>NUCLEOTIDE SEQUENCE</scope>
</reference>
<dbReference type="Proteomes" id="UP001177003">
    <property type="component" value="Chromosome 7"/>
</dbReference>
<gene>
    <name evidence="2" type="ORF">LSALG_LOCUS32561</name>
</gene>
<feature type="compositionally biased region" description="Polar residues" evidence="1">
    <location>
        <begin position="46"/>
        <end position="56"/>
    </location>
</feature>
<name>A0AA35ZJY6_LACSI</name>
<feature type="compositionally biased region" description="Acidic residues" evidence="1">
    <location>
        <begin position="26"/>
        <end position="45"/>
    </location>
</feature>
<evidence type="ECO:0000313" key="3">
    <source>
        <dbReference type="Proteomes" id="UP001177003"/>
    </source>
</evidence>
<protein>
    <submittedName>
        <fullName evidence="2">Uncharacterized protein</fullName>
    </submittedName>
</protein>
<evidence type="ECO:0000313" key="2">
    <source>
        <dbReference type="EMBL" id="CAI9293539.1"/>
    </source>
</evidence>
<organism evidence="2 3">
    <name type="scientific">Lactuca saligna</name>
    <name type="common">Willowleaf lettuce</name>
    <dbReference type="NCBI Taxonomy" id="75948"/>
    <lineage>
        <taxon>Eukaryota</taxon>
        <taxon>Viridiplantae</taxon>
        <taxon>Streptophyta</taxon>
        <taxon>Embryophyta</taxon>
        <taxon>Tracheophyta</taxon>
        <taxon>Spermatophyta</taxon>
        <taxon>Magnoliopsida</taxon>
        <taxon>eudicotyledons</taxon>
        <taxon>Gunneridae</taxon>
        <taxon>Pentapetalae</taxon>
        <taxon>asterids</taxon>
        <taxon>campanulids</taxon>
        <taxon>Asterales</taxon>
        <taxon>Asteraceae</taxon>
        <taxon>Cichorioideae</taxon>
        <taxon>Cichorieae</taxon>
        <taxon>Lactucinae</taxon>
        <taxon>Lactuca</taxon>
    </lineage>
</organism>
<keyword evidence="3" id="KW-1185">Reference proteome</keyword>
<feature type="compositionally biased region" description="Basic and acidic residues" evidence="1">
    <location>
        <begin position="58"/>
        <end position="80"/>
    </location>
</feature>
<feature type="region of interest" description="Disordered" evidence="1">
    <location>
        <begin position="20"/>
        <end position="103"/>
    </location>
</feature>
<dbReference type="AlphaFoldDB" id="A0AA35ZJY6"/>
<feature type="compositionally biased region" description="Low complexity" evidence="1">
    <location>
        <begin position="82"/>
        <end position="93"/>
    </location>
</feature>
<evidence type="ECO:0000256" key="1">
    <source>
        <dbReference type="SAM" id="MobiDB-lite"/>
    </source>
</evidence>
<accession>A0AA35ZJY6</accession>